<evidence type="ECO:0008006" key="6">
    <source>
        <dbReference type="Google" id="ProtNLM"/>
    </source>
</evidence>
<feature type="region of interest" description="Disordered" evidence="3">
    <location>
        <begin position="69"/>
        <end position="88"/>
    </location>
</feature>
<comment type="caution">
    <text evidence="4">The sequence shown here is derived from an EMBL/GenBank/DDBJ whole genome shotgun (WGS) entry which is preliminary data.</text>
</comment>
<sequence>MDLLPSSFPFVIYLFINVKSGKHVIQETVPEVEFSLPLEEVAPVAVADAAMLAPEEIFLGTGKIKEESALTQEERKRSRAKKMRKFKGKEENVHGRVDNVAVGKLSLSLTHLNKESMSIFGTQLRDALKSLLPFTQSIPLTIEYLNTASLGPKKDYGTNRLVPGVLQVADGTHLILDETELQPGTLNSVGVENANLLKNLLECQKVEYDFQYFKMEMATAAQMLIFSEGKSNIMPADMVLPFQPSQVNPLQVITQETAQAWRCYLATCKSLPHSIGQELQQVLESDLVAARQTDRSLGSQDLSRLLTMARMMSVRYGEATLSLEHWQMVLELERLRKERLK</sequence>
<dbReference type="PANTHER" id="PTHR13489">
    <property type="entry name" value="MINI-CHROMOSOME MAINTENANCE COMPLEX-BINDING PROTEIN"/>
    <property type="match status" value="1"/>
</dbReference>
<evidence type="ECO:0000256" key="3">
    <source>
        <dbReference type="SAM" id="MobiDB-lite"/>
    </source>
</evidence>
<dbReference type="InterPro" id="IPR012173">
    <property type="entry name" value="Mpp10"/>
</dbReference>
<name>A0ABC8K7I9_ERUVS</name>
<protein>
    <recommendedName>
        <fullName evidence="6">Mini-chromosome maintenance complex-binding protein</fullName>
    </recommendedName>
</protein>
<organism evidence="4 5">
    <name type="scientific">Eruca vesicaria subsp. sativa</name>
    <name type="common">Garden rocket</name>
    <name type="synonym">Eruca sativa</name>
    <dbReference type="NCBI Taxonomy" id="29727"/>
    <lineage>
        <taxon>Eukaryota</taxon>
        <taxon>Viridiplantae</taxon>
        <taxon>Streptophyta</taxon>
        <taxon>Embryophyta</taxon>
        <taxon>Tracheophyta</taxon>
        <taxon>Spermatophyta</taxon>
        <taxon>Magnoliopsida</taxon>
        <taxon>eudicotyledons</taxon>
        <taxon>Gunneridae</taxon>
        <taxon>Pentapetalae</taxon>
        <taxon>rosids</taxon>
        <taxon>malvids</taxon>
        <taxon>Brassicales</taxon>
        <taxon>Brassicaceae</taxon>
        <taxon>Brassiceae</taxon>
        <taxon>Eruca</taxon>
    </lineage>
</organism>
<dbReference type="Proteomes" id="UP001642260">
    <property type="component" value="Unassembled WGS sequence"/>
</dbReference>
<evidence type="ECO:0000313" key="5">
    <source>
        <dbReference type="Proteomes" id="UP001642260"/>
    </source>
</evidence>
<dbReference type="Pfam" id="PF09739">
    <property type="entry name" value="MCM_bind"/>
    <property type="match status" value="1"/>
</dbReference>
<proteinExistence type="predicted"/>
<reference evidence="4 5" key="1">
    <citation type="submission" date="2022-03" db="EMBL/GenBank/DDBJ databases">
        <authorList>
            <person name="Macdonald S."/>
            <person name="Ahmed S."/>
            <person name="Newling K."/>
        </authorList>
    </citation>
    <scope>NUCLEOTIDE SEQUENCE [LARGE SCALE GENOMIC DNA]</scope>
</reference>
<evidence type="ECO:0000256" key="1">
    <source>
        <dbReference type="ARBA" id="ARBA00004123"/>
    </source>
</evidence>
<keyword evidence="2" id="KW-0539">Nucleus</keyword>
<dbReference type="AlphaFoldDB" id="A0ABC8K7I9"/>
<evidence type="ECO:0000313" key="4">
    <source>
        <dbReference type="EMBL" id="CAH8354518.1"/>
    </source>
</evidence>
<feature type="compositionally biased region" description="Basic residues" evidence="3">
    <location>
        <begin position="77"/>
        <end position="87"/>
    </location>
</feature>
<accession>A0ABC8K7I9</accession>
<dbReference type="Pfam" id="PF04006">
    <property type="entry name" value="Mpp10"/>
    <property type="match status" value="1"/>
</dbReference>
<dbReference type="PANTHER" id="PTHR13489:SF0">
    <property type="entry name" value="MINI-CHROMOSOME MAINTENANCE COMPLEX-BINDING PROTEIN"/>
    <property type="match status" value="1"/>
</dbReference>
<dbReference type="EMBL" id="CAKOAT010193821">
    <property type="protein sequence ID" value="CAH8354518.1"/>
    <property type="molecule type" value="Genomic_DNA"/>
</dbReference>
<keyword evidence="5" id="KW-1185">Reference proteome</keyword>
<comment type="subcellular location">
    <subcellularLocation>
        <location evidence="1">Nucleus</location>
    </subcellularLocation>
</comment>
<dbReference type="InterPro" id="IPR019140">
    <property type="entry name" value="MCM_complex-bd"/>
</dbReference>
<dbReference type="GO" id="GO:0005634">
    <property type="term" value="C:nucleus"/>
    <property type="evidence" value="ECO:0007669"/>
    <property type="project" value="UniProtKB-SubCell"/>
</dbReference>
<gene>
    <name evidence="4" type="ORF">ERUC_LOCUS20273</name>
</gene>
<evidence type="ECO:0000256" key="2">
    <source>
        <dbReference type="ARBA" id="ARBA00023242"/>
    </source>
</evidence>